<name>A0A0K8PCS1_9CHLR</name>
<dbReference type="InterPro" id="IPR046357">
    <property type="entry name" value="PPIase_dom_sf"/>
</dbReference>
<dbReference type="PANTHER" id="PTHR47245:SF2">
    <property type="entry name" value="PEPTIDYL-PROLYL CIS-TRANS ISOMERASE HP_0175-RELATED"/>
    <property type="match status" value="1"/>
</dbReference>
<protein>
    <submittedName>
        <fullName evidence="2">Protein containing PPIC-type PPIASE domain</fullName>
    </submittedName>
</protein>
<dbReference type="SUPFAM" id="SSF109998">
    <property type="entry name" value="Triger factor/SurA peptide-binding domain-like"/>
    <property type="match status" value="1"/>
</dbReference>
<dbReference type="AlphaFoldDB" id="A0A0K8PCS1"/>
<dbReference type="OrthoDB" id="14196at2"/>
<organism evidence="2">
    <name type="scientific">Flexilinea flocculi</name>
    <dbReference type="NCBI Taxonomy" id="1678840"/>
    <lineage>
        <taxon>Bacteria</taxon>
        <taxon>Bacillati</taxon>
        <taxon>Chloroflexota</taxon>
        <taxon>Anaerolineae</taxon>
        <taxon>Anaerolineales</taxon>
        <taxon>Anaerolineaceae</taxon>
        <taxon>Flexilinea</taxon>
    </lineage>
</organism>
<dbReference type="Gene3D" id="1.10.4030.10">
    <property type="entry name" value="Porin chaperone SurA, peptide-binding domain"/>
    <property type="match status" value="1"/>
</dbReference>
<dbReference type="Pfam" id="PF13623">
    <property type="entry name" value="SurA_N_2"/>
    <property type="match status" value="1"/>
</dbReference>
<dbReference type="GO" id="GO:0003755">
    <property type="term" value="F:peptidyl-prolyl cis-trans isomerase activity"/>
    <property type="evidence" value="ECO:0007669"/>
    <property type="project" value="InterPro"/>
</dbReference>
<evidence type="ECO:0000259" key="1">
    <source>
        <dbReference type="Pfam" id="PF00639"/>
    </source>
</evidence>
<dbReference type="STRING" id="1678840.ATC1_12479"/>
<sequence>MLSRMKKLFLILLIVLFFPPLLTVKAETTQTQESENSIAALVDGKPIFWSQVEAQMTTLNMMYQNLSGSLSDEEIAEKKLKAKSEILDKLIEQLVVQNKLASLGFIVTDEIKTQAEESYQSTVKVIEDYVKKSYPDISKEDLEETAQWILSNQGLSKESIVESAIQNALFDAYKKQIEDETDRMDESAVKAYYNSLYSEQKESFSNDINLYEQALLSGKPVIFRPVETRVIKQLSIPFDDDVIDLINQLNAYGSKDEAEKMRMDQYDRISAKLNQTMDRLKSGESFDALIEEFSEGSDAVNYVSEQSTRFSEEFKNAAMSIETLGQFSEPIKTAYGYLILCWDATLEAADPVAFEDVRADLESLLSEFNCNRAIADQKMQWLKEANIEIFEDGLK</sequence>
<evidence type="ECO:0000313" key="2">
    <source>
        <dbReference type="EMBL" id="GAP39940.1"/>
    </source>
</evidence>
<dbReference type="Proteomes" id="UP000053370">
    <property type="component" value="Unassembled WGS sequence"/>
</dbReference>
<dbReference type="EMBL" id="DF968180">
    <property type="protein sequence ID" value="GAP39940.1"/>
    <property type="molecule type" value="Genomic_DNA"/>
</dbReference>
<gene>
    <name evidence="2" type="ORF">ATC1_12479</name>
</gene>
<keyword evidence="3" id="KW-1185">Reference proteome</keyword>
<dbReference type="SUPFAM" id="SSF54534">
    <property type="entry name" value="FKBP-like"/>
    <property type="match status" value="1"/>
</dbReference>
<evidence type="ECO:0000313" key="3">
    <source>
        <dbReference type="Proteomes" id="UP000053370"/>
    </source>
</evidence>
<dbReference type="Pfam" id="PF00639">
    <property type="entry name" value="Rotamase"/>
    <property type="match status" value="1"/>
</dbReference>
<dbReference type="PANTHER" id="PTHR47245">
    <property type="entry name" value="PEPTIDYLPROLYL ISOMERASE"/>
    <property type="match status" value="1"/>
</dbReference>
<dbReference type="Gene3D" id="3.10.50.40">
    <property type="match status" value="1"/>
</dbReference>
<dbReference type="InterPro" id="IPR027304">
    <property type="entry name" value="Trigger_fact/SurA_dom_sf"/>
</dbReference>
<accession>A0A0K8PCS1</accession>
<dbReference type="InterPro" id="IPR000297">
    <property type="entry name" value="PPIase_PpiC"/>
</dbReference>
<dbReference type="InterPro" id="IPR050245">
    <property type="entry name" value="PrsA_foldase"/>
</dbReference>
<proteinExistence type="predicted"/>
<feature type="domain" description="PpiC" evidence="1">
    <location>
        <begin position="264"/>
        <end position="340"/>
    </location>
</feature>
<reference evidence="2" key="1">
    <citation type="journal article" date="2015" name="Genome Announc.">
        <title>Draft Genome Sequence of Anaerolineae Strain TC1, a Novel Isolate from a Methanogenic Wastewater Treatment System.</title>
        <authorList>
            <person name="Matsuura N."/>
            <person name="Tourlousse D.M."/>
            <person name="Sun L."/>
            <person name="Toyonaga M."/>
            <person name="Kuroda K."/>
            <person name="Ohashi A."/>
            <person name="Cruz R."/>
            <person name="Yamaguchi T."/>
            <person name="Sekiguchi Y."/>
        </authorList>
    </citation>
    <scope>NUCLEOTIDE SEQUENCE [LARGE SCALE GENOMIC DNA]</scope>
    <source>
        <strain evidence="2">TC1</strain>
    </source>
</reference>